<evidence type="ECO:0000313" key="3">
    <source>
        <dbReference type="Proteomes" id="UP000054399"/>
    </source>
</evidence>
<dbReference type="GeneID" id="91990828"/>
<gene>
    <name evidence="2" type="ORF">I308_103972</name>
</gene>
<reference evidence="2" key="2">
    <citation type="submission" date="2024-01" db="EMBL/GenBank/DDBJ databases">
        <title>Comparative genomics of Cryptococcus and Kwoniella reveals pathogenesis evolution and contrasting modes of karyotype evolution via chromosome fusion or intercentromeric recombination.</title>
        <authorList>
            <person name="Coelho M.A."/>
            <person name="David-Palma M."/>
            <person name="Shea T."/>
            <person name="Bowers K."/>
            <person name="Mcginley-Smith S."/>
            <person name="Mohammad A.W."/>
            <person name="Gnirke A."/>
            <person name="Yurkov A.M."/>
            <person name="Nowrousian M."/>
            <person name="Sun S."/>
            <person name="Cuomo C.A."/>
            <person name="Heitman J."/>
        </authorList>
    </citation>
    <scope>NUCLEOTIDE SEQUENCE</scope>
    <source>
        <strain evidence="2">IND107</strain>
    </source>
</reference>
<proteinExistence type="predicted"/>
<keyword evidence="3" id="KW-1185">Reference proteome</keyword>
<organism evidence="2 3">
    <name type="scientific">Cryptococcus tetragattii IND107</name>
    <dbReference type="NCBI Taxonomy" id="1296105"/>
    <lineage>
        <taxon>Eukaryota</taxon>
        <taxon>Fungi</taxon>
        <taxon>Dikarya</taxon>
        <taxon>Basidiomycota</taxon>
        <taxon>Agaricomycotina</taxon>
        <taxon>Tremellomycetes</taxon>
        <taxon>Tremellales</taxon>
        <taxon>Cryptococcaceae</taxon>
        <taxon>Cryptococcus</taxon>
        <taxon>Cryptococcus gattii species complex</taxon>
    </lineage>
</organism>
<dbReference type="EMBL" id="ATAM02000006">
    <property type="protein sequence ID" value="KAL0247894.1"/>
    <property type="molecule type" value="Genomic_DNA"/>
</dbReference>
<protein>
    <submittedName>
        <fullName evidence="2">Uncharacterized protein</fullName>
    </submittedName>
</protein>
<evidence type="ECO:0000313" key="2">
    <source>
        <dbReference type="EMBL" id="KAL0247894.1"/>
    </source>
</evidence>
<feature type="region of interest" description="Disordered" evidence="1">
    <location>
        <begin position="1"/>
        <end position="25"/>
    </location>
</feature>
<name>A0ABR3BSN6_9TREE</name>
<evidence type="ECO:0000256" key="1">
    <source>
        <dbReference type="SAM" id="MobiDB-lite"/>
    </source>
</evidence>
<comment type="caution">
    <text evidence="2">The sequence shown here is derived from an EMBL/GenBank/DDBJ whole genome shotgun (WGS) entry which is preliminary data.</text>
</comment>
<feature type="compositionally biased region" description="Low complexity" evidence="1">
    <location>
        <begin position="1"/>
        <end position="15"/>
    </location>
</feature>
<dbReference type="RefSeq" id="XP_066613855.1">
    <property type="nucleotide sequence ID" value="XM_066758453.1"/>
</dbReference>
<accession>A0ABR3BSN6</accession>
<dbReference type="Proteomes" id="UP000054399">
    <property type="component" value="Unassembled WGS sequence"/>
</dbReference>
<sequence length="110" mass="12841">MFQTQPPSPTKSQQAPKERKKWNFRDQEFPRVTPTATVLCERRLNETYANRKVQIHTRNPFRNPQPTTHPLLFHLVTYRITSPSLTSHPLALRFTPIAPIQIYISAFSVN</sequence>
<reference evidence="2" key="1">
    <citation type="submission" date="2015-01" db="EMBL/GenBank/DDBJ databases">
        <authorList>
            <consortium name="The Broad Institute Genomics Platform"/>
            <person name="Cuomo C."/>
            <person name="Litvintseva A."/>
            <person name="Chen Y."/>
            <person name="Heitman J."/>
            <person name="Sun S."/>
            <person name="Springer D."/>
            <person name="Dromer F."/>
            <person name="Young S."/>
            <person name="Zeng Q."/>
            <person name="Gargeya S."/>
            <person name="Abouelleil A."/>
            <person name="Alvarado L."/>
            <person name="Chapman S.B."/>
            <person name="Gainer-Dewar J."/>
            <person name="Goldberg J."/>
            <person name="Griggs A."/>
            <person name="Gujja S."/>
            <person name="Hansen M."/>
            <person name="Howarth C."/>
            <person name="Imamovic A."/>
            <person name="Larimer J."/>
            <person name="Murphy C."/>
            <person name="Naylor J."/>
            <person name="Pearson M."/>
            <person name="Priest M."/>
            <person name="Roberts A."/>
            <person name="Saif S."/>
            <person name="Shea T."/>
            <person name="Sykes S."/>
            <person name="Wortman J."/>
            <person name="Nusbaum C."/>
            <person name="Birren B."/>
        </authorList>
    </citation>
    <scope>NUCLEOTIDE SEQUENCE</scope>
    <source>
        <strain evidence="2">IND107</strain>
    </source>
</reference>